<protein>
    <recommendedName>
        <fullName evidence="1">Ribbon-helix-helix protein CopG domain-containing protein</fullName>
    </recommendedName>
</protein>
<reference evidence="2" key="1">
    <citation type="submission" date="2019-01" db="EMBL/GenBank/DDBJ databases">
        <authorList>
            <consortium name="Genoscope - CEA"/>
            <person name="William W."/>
        </authorList>
    </citation>
    <scope>NUCLEOTIDE SEQUENCE</scope>
    <source>
        <strain evidence="2">CR-1</strain>
    </source>
</reference>
<organism evidence="2">
    <name type="scientific">uncultured Desulfobacteraceae bacterium</name>
    <dbReference type="NCBI Taxonomy" id="218296"/>
    <lineage>
        <taxon>Bacteria</taxon>
        <taxon>Pseudomonadati</taxon>
        <taxon>Thermodesulfobacteriota</taxon>
        <taxon>Desulfobacteria</taxon>
        <taxon>Desulfobacterales</taxon>
        <taxon>Desulfobacteraceae</taxon>
        <taxon>environmental samples</taxon>
    </lineage>
</organism>
<evidence type="ECO:0000259" key="1">
    <source>
        <dbReference type="Pfam" id="PF01402"/>
    </source>
</evidence>
<dbReference type="Pfam" id="PF01402">
    <property type="entry name" value="RHH_1"/>
    <property type="match status" value="1"/>
</dbReference>
<sequence>MSYKKGGVDMETTLTIRLSEEMKKSLNDLCQSERKGLSELVRDSLENHLAVKRFRQLRSKSLPFAEASGFLTDEDVFEGLT</sequence>
<evidence type="ECO:0000313" key="2">
    <source>
        <dbReference type="EMBL" id="VEN75258.1"/>
    </source>
</evidence>
<dbReference type="EMBL" id="CAACVI010000050">
    <property type="protein sequence ID" value="VEN75258.1"/>
    <property type="molecule type" value="Genomic_DNA"/>
</dbReference>
<dbReference type="InterPro" id="IPR002145">
    <property type="entry name" value="CopG"/>
</dbReference>
<dbReference type="AlphaFoldDB" id="A0A484HNW0"/>
<accession>A0A484HNW0</accession>
<dbReference type="GO" id="GO:0006355">
    <property type="term" value="P:regulation of DNA-templated transcription"/>
    <property type="evidence" value="ECO:0007669"/>
    <property type="project" value="InterPro"/>
</dbReference>
<gene>
    <name evidence="2" type="ORF">EPICR_70100</name>
</gene>
<proteinExistence type="predicted"/>
<feature type="domain" description="Ribbon-helix-helix protein CopG" evidence="1">
    <location>
        <begin position="14"/>
        <end position="50"/>
    </location>
</feature>
<name>A0A484HNW0_9BACT</name>